<dbReference type="AlphaFoldDB" id="A0A1G6JZH2"/>
<dbReference type="GO" id="GO:0003677">
    <property type="term" value="F:DNA binding"/>
    <property type="evidence" value="ECO:0007669"/>
    <property type="project" value="InterPro"/>
</dbReference>
<feature type="domain" description="Response regulatory" evidence="2">
    <location>
        <begin position="2"/>
        <end position="115"/>
    </location>
</feature>
<dbReference type="PROSITE" id="PS50110">
    <property type="entry name" value="RESPONSE_REGULATORY"/>
    <property type="match status" value="1"/>
</dbReference>
<dbReference type="PROSITE" id="PS50930">
    <property type="entry name" value="HTH_LYTTR"/>
    <property type="match status" value="1"/>
</dbReference>
<evidence type="ECO:0000259" key="2">
    <source>
        <dbReference type="PROSITE" id="PS50110"/>
    </source>
</evidence>
<dbReference type="Proteomes" id="UP000199452">
    <property type="component" value="Unassembled WGS sequence"/>
</dbReference>
<feature type="domain" description="HTH LytTR-type" evidence="3">
    <location>
        <begin position="146"/>
        <end position="253"/>
    </location>
</feature>
<evidence type="ECO:0000256" key="1">
    <source>
        <dbReference type="PROSITE-ProRule" id="PRU00169"/>
    </source>
</evidence>
<dbReference type="SMART" id="SM00448">
    <property type="entry name" value="REC"/>
    <property type="match status" value="1"/>
</dbReference>
<name>A0A1G6JZH2_9BACT</name>
<dbReference type="RefSeq" id="WP_092437536.1">
    <property type="nucleotide sequence ID" value="NZ_FMYP01000022.1"/>
</dbReference>
<evidence type="ECO:0000259" key="3">
    <source>
        <dbReference type="PROSITE" id="PS50930"/>
    </source>
</evidence>
<protein>
    <submittedName>
        <fullName evidence="4">Two component transcriptional regulator, LytTR family</fullName>
    </submittedName>
</protein>
<keyword evidence="1" id="KW-0597">Phosphoprotein</keyword>
<dbReference type="Gene3D" id="2.40.50.1020">
    <property type="entry name" value="LytTr DNA-binding domain"/>
    <property type="match status" value="1"/>
</dbReference>
<dbReference type="InterPro" id="IPR046947">
    <property type="entry name" value="LytR-like"/>
</dbReference>
<dbReference type="EMBL" id="FMYP01000022">
    <property type="protein sequence ID" value="SDC23785.1"/>
    <property type="molecule type" value="Genomic_DNA"/>
</dbReference>
<feature type="modified residue" description="4-aspartylphosphate" evidence="1">
    <location>
        <position position="55"/>
    </location>
</feature>
<organism evidence="4 5">
    <name type="scientific">Williamwhitmania taraxaci</name>
    <dbReference type="NCBI Taxonomy" id="1640674"/>
    <lineage>
        <taxon>Bacteria</taxon>
        <taxon>Pseudomonadati</taxon>
        <taxon>Bacteroidota</taxon>
        <taxon>Bacteroidia</taxon>
        <taxon>Bacteroidales</taxon>
        <taxon>Williamwhitmaniaceae</taxon>
        <taxon>Williamwhitmania</taxon>
    </lineage>
</organism>
<reference evidence="4 5" key="1">
    <citation type="submission" date="2016-09" db="EMBL/GenBank/DDBJ databases">
        <authorList>
            <person name="Capua I."/>
            <person name="De Benedictis P."/>
            <person name="Joannis T."/>
            <person name="Lombin L.H."/>
            <person name="Cattoli G."/>
        </authorList>
    </citation>
    <scope>NUCLEOTIDE SEQUENCE [LARGE SCALE GENOMIC DNA]</scope>
    <source>
        <strain evidence="4 5">A7P-90m</strain>
    </source>
</reference>
<evidence type="ECO:0000313" key="5">
    <source>
        <dbReference type="Proteomes" id="UP000199452"/>
    </source>
</evidence>
<dbReference type="Pfam" id="PF00072">
    <property type="entry name" value="Response_reg"/>
    <property type="match status" value="1"/>
</dbReference>
<dbReference type="SMART" id="SM00850">
    <property type="entry name" value="LytTR"/>
    <property type="match status" value="1"/>
</dbReference>
<dbReference type="OrthoDB" id="1490554at2"/>
<dbReference type="InterPro" id="IPR011006">
    <property type="entry name" value="CheY-like_superfamily"/>
</dbReference>
<dbReference type="InterPro" id="IPR001789">
    <property type="entry name" value="Sig_transdc_resp-reg_receiver"/>
</dbReference>
<sequence>MRVVILEDEKLAAQRMQQLLKKCAPNIEIVATLPSVELAIAWFTNNPEPELIFADIHLGDGLSFEIFEAGHIKAPIIFTTAFNEYAIRAFKHNSIDYLLKPIDPEELCAAIKKHTNSQKSEASTGISAATLAQAMKMMTASHKSRFLIKVGDHLRPIDVSEVTFFYSASKDTFLVNKAGRNYALDYSLDQLEQLLDPEKFFRISRRSLVAKSEITEVVVYSGSRLKVKANALGDEEAIVSRERVAEFKEWLER</sequence>
<dbReference type="STRING" id="1640674.SAMN05216323_102223"/>
<dbReference type="InterPro" id="IPR007492">
    <property type="entry name" value="LytTR_DNA-bd_dom"/>
</dbReference>
<proteinExistence type="predicted"/>
<accession>A0A1G6JZH2</accession>
<gene>
    <name evidence="4" type="ORF">SAMN05216323_102223</name>
</gene>
<dbReference type="Gene3D" id="3.40.50.2300">
    <property type="match status" value="1"/>
</dbReference>
<dbReference type="Pfam" id="PF04397">
    <property type="entry name" value="LytTR"/>
    <property type="match status" value="1"/>
</dbReference>
<keyword evidence="5" id="KW-1185">Reference proteome</keyword>
<dbReference type="SUPFAM" id="SSF52172">
    <property type="entry name" value="CheY-like"/>
    <property type="match status" value="1"/>
</dbReference>
<evidence type="ECO:0000313" key="4">
    <source>
        <dbReference type="EMBL" id="SDC23785.1"/>
    </source>
</evidence>
<dbReference type="PANTHER" id="PTHR37299:SF1">
    <property type="entry name" value="STAGE 0 SPORULATION PROTEIN A HOMOLOG"/>
    <property type="match status" value="1"/>
</dbReference>
<dbReference type="GO" id="GO:0000156">
    <property type="term" value="F:phosphorelay response regulator activity"/>
    <property type="evidence" value="ECO:0007669"/>
    <property type="project" value="InterPro"/>
</dbReference>
<dbReference type="PANTHER" id="PTHR37299">
    <property type="entry name" value="TRANSCRIPTIONAL REGULATOR-RELATED"/>
    <property type="match status" value="1"/>
</dbReference>
<dbReference type="FunFam" id="3.40.50.2300:FF:000361">
    <property type="entry name" value="Two-component system response regulator"/>
    <property type="match status" value="1"/>
</dbReference>